<dbReference type="AlphaFoldDB" id="A0A9N9NM93"/>
<evidence type="ECO:0000313" key="1">
    <source>
        <dbReference type="EMBL" id="CAG8744590.1"/>
    </source>
</evidence>
<dbReference type="Proteomes" id="UP000789508">
    <property type="component" value="Unassembled WGS sequence"/>
</dbReference>
<proteinExistence type="predicted"/>
<feature type="non-terminal residue" evidence="1">
    <location>
        <position position="74"/>
    </location>
</feature>
<gene>
    <name evidence="1" type="ORF">ALEPTO_LOCUS13087</name>
</gene>
<accession>A0A9N9NM93</accession>
<comment type="caution">
    <text evidence="1">The sequence shown here is derived from an EMBL/GenBank/DDBJ whole genome shotgun (WGS) entry which is preliminary data.</text>
</comment>
<keyword evidence="2" id="KW-1185">Reference proteome</keyword>
<dbReference type="EMBL" id="CAJVPS010037077">
    <property type="protein sequence ID" value="CAG8744590.1"/>
    <property type="molecule type" value="Genomic_DNA"/>
</dbReference>
<sequence length="74" mass="8556">DSVIPISPAETILISLDEKEENEFLDKKHRKTFSKETTQNIKEKKLRDQEKIITSQNTVPIISREQGFIQEISA</sequence>
<organism evidence="1 2">
    <name type="scientific">Ambispora leptoticha</name>
    <dbReference type="NCBI Taxonomy" id="144679"/>
    <lineage>
        <taxon>Eukaryota</taxon>
        <taxon>Fungi</taxon>
        <taxon>Fungi incertae sedis</taxon>
        <taxon>Mucoromycota</taxon>
        <taxon>Glomeromycotina</taxon>
        <taxon>Glomeromycetes</taxon>
        <taxon>Archaeosporales</taxon>
        <taxon>Ambisporaceae</taxon>
        <taxon>Ambispora</taxon>
    </lineage>
</organism>
<evidence type="ECO:0000313" key="2">
    <source>
        <dbReference type="Proteomes" id="UP000789508"/>
    </source>
</evidence>
<name>A0A9N9NM93_9GLOM</name>
<protein>
    <submittedName>
        <fullName evidence="1">9353_t:CDS:1</fullName>
    </submittedName>
</protein>
<feature type="non-terminal residue" evidence="1">
    <location>
        <position position="1"/>
    </location>
</feature>
<reference evidence="1" key="1">
    <citation type="submission" date="2021-06" db="EMBL/GenBank/DDBJ databases">
        <authorList>
            <person name="Kallberg Y."/>
            <person name="Tangrot J."/>
            <person name="Rosling A."/>
        </authorList>
    </citation>
    <scope>NUCLEOTIDE SEQUENCE</scope>
    <source>
        <strain evidence="1">FL130A</strain>
    </source>
</reference>
<dbReference type="OrthoDB" id="2445103at2759"/>